<dbReference type="Proteomes" id="UP000004374">
    <property type="component" value="Unassembled WGS sequence"/>
</dbReference>
<gene>
    <name evidence="1" type="ORF">RNAN_2225</name>
</gene>
<proteinExistence type="predicted"/>
<protein>
    <submittedName>
        <fullName evidence="1">Uncharacterized protein</fullName>
    </submittedName>
</protein>
<accession>I1DYV5</accession>
<dbReference type="STRING" id="562729.RNAN_2225"/>
<reference evidence="1 2" key="1">
    <citation type="journal article" date="2012" name="J. Bacteriol.">
        <title>Genome Sequence of the Protease-Producing Bacterium Rheinheimera nanhaiensis E407-8T, Isolated from Deep-Sea Sediment of the South China Sea.</title>
        <authorList>
            <person name="Zhang X.-Y."/>
            <person name="Zhang Y.-J."/>
            <person name="Qin Q.-L."/>
            <person name="Xie B.-B."/>
            <person name="Chen X.-L."/>
            <person name="Zhou B.-C."/>
            <person name="Zhang Y.-Z."/>
        </authorList>
    </citation>
    <scope>NUCLEOTIDE SEQUENCE [LARGE SCALE GENOMIC DNA]</scope>
    <source>
        <strain evidence="1 2">E407-8</strain>
    </source>
</reference>
<name>I1DYV5_9GAMM</name>
<dbReference type="AlphaFoldDB" id="I1DYV5"/>
<comment type="caution">
    <text evidence="1">The sequence shown here is derived from an EMBL/GenBank/DDBJ whole genome shotgun (WGS) entry which is preliminary data.</text>
</comment>
<keyword evidence="2" id="KW-1185">Reference proteome</keyword>
<evidence type="ECO:0000313" key="2">
    <source>
        <dbReference type="Proteomes" id="UP000004374"/>
    </source>
</evidence>
<dbReference type="EMBL" id="BAFK01000011">
    <property type="protein sequence ID" value="GAB59233.1"/>
    <property type="molecule type" value="Genomic_DNA"/>
</dbReference>
<evidence type="ECO:0000313" key="1">
    <source>
        <dbReference type="EMBL" id="GAB59233.1"/>
    </source>
</evidence>
<organism evidence="1 2">
    <name type="scientific">Rheinheimera nanhaiensis E407-8</name>
    <dbReference type="NCBI Taxonomy" id="562729"/>
    <lineage>
        <taxon>Bacteria</taxon>
        <taxon>Pseudomonadati</taxon>
        <taxon>Pseudomonadota</taxon>
        <taxon>Gammaproteobacteria</taxon>
        <taxon>Chromatiales</taxon>
        <taxon>Chromatiaceae</taxon>
        <taxon>Rheinheimera</taxon>
    </lineage>
</organism>
<sequence>MNKHENGRKAIFYLRQMNKLSEPLKITGLTSIKAANSARKALQ</sequence>